<dbReference type="SUPFAM" id="SSF54373">
    <property type="entry name" value="FAD-linked reductases, C-terminal domain"/>
    <property type="match status" value="1"/>
</dbReference>
<dbReference type="AlphaFoldDB" id="A0A8H7TIT6"/>
<dbReference type="InterPro" id="IPR029058">
    <property type="entry name" value="AB_hydrolase_fold"/>
</dbReference>
<dbReference type="PANTHER" id="PTHR11552">
    <property type="entry name" value="GLUCOSE-METHANOL-CHOLINE GMC OXIDOREDUCTASE"/>
    <property type="match status" value="1"/>
</dbReference>
<evidence type="ECO:0000313" key="5">
    <source>
        <dbReference type="Proteomes" id="UP000664132"/>
    </source>
</evidence>
<dbReference type="Gene3D" id="3.40.50.1820">
    <property type="entry name" value="alpha/beta hydrolase"/>
    <property type="match status" value="1"/>
</dbReference>
<dbReference type="PROSITE" id="PS00624">
    <property type="entry name" value="GMC_OXRED_2"/>
    <property type="match status" value="1"/>
</dbReference>
<dbReference type="PANTHER" id="PTHR11552:SF115">
    <property type="entry name" value="DEHYDROGENASE XPTC-RELATED"/>
    <property type="match status" value="1"/>
</dbReference>
<dbReference type="SUPFAM" id="SSF51905">
    <property type="entry name" value="FAD/NAD(P)-binding domain"/>
    <property type="match status" value="1"/>
</dbReference>
<dbReference type="EMBL" id="JAFJYH010000100">
    <property type="protein sequence ID" value="KAG4419673.1"/>
    <property type="molecule type" value="Genomic_DNA"/>
</dbReference>
<accession>A0A8H7TIT6</accession>
<name>A0A8H7TIT6_9HELO</name>
<dbReference type="InterPro" id="IPR012132">
    <property type="entry name" value="GMC_OxRdtase"/>
</dbReference>
<dbReference type="InterPro" id="IPR007867">
    <property type="entry name" value="GMC_OxRtase_C"/>
</dbReference>
<dbReference type="Gene3D" id="3.50.50.60">
    <property type="entry name" value="FAD/NAD(P)-binding domain"/>
    <property type="match status" value="1"/>
</dbReference>
<organism evidence="4 5">
    <name type="scientific">Cadophora malorum</name>
    <dbReference type="NCBI Taxonomy" id="108018"/>
    <lineage>
        <taxon>Eukaryota</taxon>
        <taxon>Fungi</taxon>
        <taxon>Dikarya</taxon>
        <taxon>Ascomycota</taxon>
        <taxon>Pezizomycotina</taxon>
        <taxon>Leotiomycetes</taxon>
        <taxon>Helotiales</taxon>
        <taxon>Ploettnerulaceae</taxon>
        <taxon>Cadophora</taxon>
    </lineage>
</organism>
<comment type="similarity">
    <text evidence="1">Belongs to the GMC oxidoreductase family.</text>
</comment>
<dbReference type="Proteomes" id="UP000664132">
    <property type="component" value="Unassembled WGS sequence"/>
</dbReference>
<keyword evidence="5" id="KW-1185">Reference proteome</keyword>
<comment type="caution">
    <text evidence="4">The sequence shown here is derived from an EMBL/GenBank/DDBJ whole genome shotgun (WGS) entry which is preliminary data.</text>
</comment>
<evidence type="ECO:0000256" key="2">
    <source>
        <dbReference type="SAM" id="MobiDB-lite"/>
    </source>
</evidence>
<dbReference type="Gene3D" id="3.30.560.10">
    <property type="entry name" value="Glucose Oxidase, domain 3"/>
    <property type="match status" value="1"/>
</dbReference>
<evidence type="ECO:0000256" key="1">
    <source>
        <dbReference type="ARBA" id="ARBA00010790"/>
    </source>
</evidence>
<reference evidence="4" key="1">
    <citation type="submission" date="2021-02" db="EMBL/GenBank/DDBJ databases">
        <title>Genome sequence Cadophora malorum strain M34.</title>
        <authorList>
            <person name="Stefanovic E."/>
            <person name="Vu D."/>
            <person name="Scully C."/>
            <person name="Dijksterhuis J."/>
            <person name="Roader J."/>
            <person name="Houbraken J."/>
        </authorList>
    </citation>
    <scope>NUCLEOTIDE SEQUENCE</scope>
    <source>
        <strain evidence="4">M34</strain>
    </source>
</reference>
<dbReference type="SUPFAM" id="SSF53474">
    <property type="entry name" value="alpha/beta-Hydrolases"/>
    <property type="match status" value="1"/>
</dbReference>
<evidence type="ECO:0000259" key="3">
    <source>
        <dbReference type="PROSITE" id="PS00624"/>
    </source>
</evidence>
<dbReference type="GO" id="GO:0016614">
    <property type="term" value="F:oxidoreductase activity, acting on CH-OH group of donors"/>
    <property type="evidence" value="ECO:0007669"/>
    <property type="project" value="InterPro"/>
</dbReference>
<dbReference type="Pfam" id="PF07859">
    <property type="entry name" value="Abhydrolase_3"/>
    <property type="match status" value="1"/>
</dbReference>
<dbReference type="InterPro" id="IPR013094">
    <property type="entry name" value="AB_hydrolase_3"/>
</dbReference>
<feature type="region of interest" description="Disordered" evidence="2">
    <location>
        <begin position="1"/>
        <end position="20"/>
    </location>
</feature>
<dbReference type="GO" id="GO:0016787">
    <property type="term" value="F:hydrolase activity"/>
    <property type="evidence" value="ECO:0007669"/>
    <property type="project" value="InterPro"/>
</dbReference>
<dbReference type="GO" id="GO:0044550">
    <property type="term" value="P:secondary metabolite biosynthetic process"/>
    <property type="evidence" value="ECO:0007669"/>
    <property type="project" value="TreeGrafter"/>
</dbReference>
<gene>
    <name evidence="4" type="ORF">IFR04_007173</name>
</gene>
<dbReference type="GO" id="GO:0050660">
    <property type="term" value="F:flavin adenine dinucleotide binding"/>
    <property type="evidence" value="ECO:0007669"/>
    <property type="project" value="InterPro"/>
</dbReference>
<evidence type="ECO:0000313" key="4">
    <source>
        <dbReference type="EMBL" id="KAG4419673.1"/>
    </source>
</evidence>
<dbReference type="InterPro" id="IPR000172">
    <property type="entry name" value="GMC_OxRdtase_N"/>
</dbReference>
<dbReference type="Pfam" id="PF00732">
    <property type="entry name" value="GMC_oxred_N"/>
    <property type="match status" value="1"/>
</dbReference>
<protein>
    <recommendedName>
        <fullName evidence="3">Glucose-methanol-choline oxidoreductase N-terminal domain-containing protein</fullName>
    </recommendedName>
</protein>
<proteinExistence type="inferred from homology"/>
<feature type="domain" description="Glucose-methanol-choline oxidoreductase N-terminal" evidence="3">
    <location>
        <begin position="589"/>
        <end position="603"/>
    </location>
</feature>
<dbReference type="Pfam" id="PF05199">
    <property type="entry name" value="GMC_oxred_C"/>
    <property type="match status" value="1"/>
</dbReference>
<sequence>MDDWEEGETPKKLDTTGGTIFTGGSVPPFCCNAWEIEPLQMRGKKGSTDAEDPLALKLLAFINAGNIHKAPESRIQSYDILESAKWLVQLCRTDCHPEVWVYLAASGNEDEGLKEFCRVAFLEAHLLLGNTAAILALMARDNKVSGITGQVLNIPVTCHPEHFAVDEYEFGRLGQNKDASLINFFKMQWFWDQYISMVEAKDPYASPPFAKSLNDLPQSLVQVAGLDPLRDEGFAYTEKLKAAGVKVQLEQYAGLPRCFGGPTELPATKAYFEHTIQQSALNGCDLRFVQSFLRFAILLHQSDQSALDSSDPPAELVDRIRNEFNNYLHAEVYDYIIVGGGTAGLALSTRLSQGLPKSKILVIEAGPSALDELNINIPGKKGSTLGTKYDWNFTTTPQEGLKGRVLAQNRGKVLGGSSALNLMTYDRSSEHEYNSWEELGNPGWSWKNFLKMMNRSQNFTSPNTEWYGDAGASTKGPIRGTINRFIPAQQDGWVPALNALGVETNKEYLGGNLLGVSYSPGSIDPTHYNRSYSANGYLPLAGPKHTVLTNTRIAKINLKKVRQSYTATGVTLTNGTVIKASREVILSAGSFQSPGLLEVSGIGKKFILDGAGIAQLIDLPSVGENLQDHIRIQTSYQLKDNLLSFDILRYNATYAAEQLQLWLDGKYSLYDYTGSAYTFQTWKQAGEDNSKFIELAKIAVGNSTHPAGKKMLEWLSDQTIPQVEVIGSDGYTGVKGYPAAGTPLYGKGFWTNIAAVMHPLSRGSVHINASDPLGKPIIDPSYLSNEHDVQAAIAAAKKCRQIAQTPPMSDVWVSEYEPGLDKVNTDAEWRDFVLNTTLSIYHPVGTCSMLPRKDGGVVDSKLKVYGTTNLRVVDASIIPVLISAHLQTAVYGIAEMAAEIIISDAK</sequence>
<dbReference type="OrthoDB" id="269227at2759"/>
<dbReference type="InterPro" id="IPR036188">
    <property type="entry name" value="FAD/NAD-bd_sf"/>
</dbReference>